<evidence type="ECO:0000256" key="1">
    <source>
        <dbReference type="SAM" id="MobiDB-lite"/>
    </source>
</evidence>
<feature type="compositionally biased region" description="Polar residues" evidence="1">
    <location>
        <begin position="95"/>
        <end position="107"/>
    </location>
</feature>
<dbReference type="AlphaFoldDB" id="A0A1X1YA96"/>
<evidence type="ECO:0000313" key="2">
    <source>
        <dbReference type="EMBL" id="ORW08042.1"/>
    </source>
</evidence>
<feature type="compositionally biased region" description="Basic residues" evidence="1">
    <location>
        <begin position="382"/>
        <end position="392"/>
    </location>
</feature>
<dbReference type="Proteomes" id="UP000193866">
    <property type="component" value="Unassembled WGS sequence"/>
</dbReference>
<proteinExistence type="predicted"/>
<reference evidence="2 3" key="1">
    <citation type="submission" date="2016-01" db="EMBL/GenBank/DDBJ databases">
        <title>The new phylogeny of the genus Mycobacterium.</title>
        <authorList>
            <person name="Tarcisio F."/>
            <person name="Conor M."/>
            <person name="Antonella G."/>
            <person name="Elisabetta G."/>
            <person name="Giulia F.S."/>
            <person name="Sara T."/>
            <person name="Anna F."/>
            <person name="Clotilde B."/>
            <person name="Roberto B."/>
            <person name="Veronica D.S."/>
            <person name="Fabio R."/>
            <person name="Monica P."/>
            <person name="Olivier J."/>
            <person name="Enrico T."/>
            <person name="Nicola S."/>
        </authorList>
    </citation>
    <scope>NUCLEOTIDE SEQUENCE [LARGE SCALE GENOMIC DNA]</scope>
    <source>
        <strain evidence="2 3">DSM 45394</strain>
    </source>
</reference>
<evidence type="ECO:0000313" key="3">
    <source>
        <dbReference type="Proteomes" id="UP000193866"/>
    </source>
</evidence>
<keyword evidence="3" id="KW-1185">Reference proteome</keyword>
<feature type="region of interest" description="Disordered" evidence="1">
    <location>
        <begin position="368"/>
        <end position="392"/>
    </location>
</feature>
<protein>
    <submittedName>
        <fullName evidence="2">Uncharacterized protein</fullName>
    </submittedName>
</protein>
<dbReference type="EMBL" id="LQPG01000039">
    <property type="protein sequence ID" value="ORW08042.1"/>
    <property type="molecule type" value="Genomic_DNA"/>
</dbReference>
<dbReference type="RefSeq" id="WP_085266327.1">
    <property type="nucleotide sequence ID" value="NZ_LQPG01000039.1"/>
</dbReference>
<organism evidence="2 3">
    <name type="scientific">Mycolicibacter longobardus</name>
    <dbReference type="NCBI Taxonomy" id="1108812"/>
    <lineage>
        <taxon>Bacteria</taxon>
        <taxon>Bacillati</taxon>
        <taxon>Actinomycetota</taxon>
        <taxon>Actinomycetes</taxon>
        <taxon>Mycobacteriales</taxon>
        <taxon>Mycobacteriaceae</taxon>
        <taxon>Mycolicibacter</taxon>
    </lineage>
</organism>
<feature type="compositionally biased region" description="Basic and acidic residues" evidence="1">
    <location>
        <begin position="368"/>
        <end position="381"/>
    </location>
</feature>
<sequence length="642" mass="69902">MSAPAGPSYLVTPSGTFVIHDVDEAADVMCVLTEQYADPVGEPLLAMSRQQVATQLGRGIPADFPAEDVVTGDPHQGGTRGWWAWTIQRYLSEQNAPATPGGETSQPGPAPAAESVDQQEPAVDGAWPLKSQQWTDVNLSGVDQRVLLATSKGIVTPSGVVKSAPLAAPERLGAIVCNRRWAATPGGAAPQIWVTAEALEAIGFQIDDQVESELPDVVADFFGCTVTYHLSGWFGCEFDSAVYGGESRAADIILMPYLMLDPSTARPMDRGIAGVEGTETELPDDEDAAAHLLGDRIAWLHSIEGTLPASRWPMVGAQLAVAKMRTAKPKPKNSTGPAPELKPCPLPSEITPTGRLTNQWWGPHGVEARAGAEAEQQERPAAKVKKAPHRARGNTIDVEVDQQAAYLPSAEGLYLGYGAPDWVEPDPEVFNQPNPPFGVYQITTPPGSELDGLHRKLPLPHPEMSWDDATTWWATTADIRHLTAAPEIGGAGISWAELQLDAAWVWPEQHQWLKGFGKELRSRRIEATAAGRNDYESMIKAIYTSFLGRMAAVGDSAWKYPLLHLTQPAWYASIEAVTRARAMKYATRIAREFDLYPTGWWADAWFYRVPADFDLTQLEDPLRDGVRTNGAYRIKNVNPPRS</sequence>
<dbReference type="OrthoDB" id="4480369at2"/>
<comment type="caution">
    <text evidence="2">The sequence shown here is derived from an EMBL/GenBank/DDBJ whole genome shotgun (WGS) entry which is preliminary data.</text>
</comment>
<gene>
    <name evidence="2" type="ORF">AWC16_20100</name>
</gene>
<name>A0A1X1YA96_9MYCO</name>
<accession>A0A1X1YA96</accession>
<dbReference type="STRING" id="1108812.AWC16_20100"/>
<feature type="region of interest" description="Disordered" evidence="1">
    <location>
        <begin position="95"/>
        <end position="122"/>
    </location>
</feature>